<organism evidence="3 4">
    <name type="scientific">Nitrosovibrio tenuis</name>
    <dbReference type="NCBI Taxonomy" id="1233"/>
    <lineage>
        <taxon>Bacteria</taxon>
        <taxon>Pseudomonadati</taxon>
        <taxon>Pseudomonadota</taxon>
        <taxon>Betaproteobacteria</taxon>
        <taxon>Nitrosomonadales</taxon>
        <taxon>Nitrosomonadaceae</taxon>
        <taxon>Nitrosovibrio</taxon>
    </lineage>
</organism>
<evidence type="ECO:0000313" key="4">
    <source>
        <dbReference type="Proteomes" id="UP000198620"/>
    </source>
</evidence>
<sequence length="266" mass="28071">MKTSLKYALFLAGMTSLPAMAHITYSGRDFGTFNGIAGESQTRWNNSVPGNFGWVDGTDADWGDSHKTRAYRFHLNNDADVKVSFQSQVFTPDPTAAVPNPVPVEGGLTPGFSLYSGLAHVAPFLADHDFGPGSTAIRDAIAGAGNTEGSFRALNDWSITNDNNDPPSIFTYIGSAYDGSVDYGTGVIAGGDGVPDHMVSKTFHLAAGDYSIFVGGSDYANQSVLPQLQYGISGTVAVVPEPETYAMLLAGLGLMGAMVRRRKSIG</sequence>
<keyword evidence="1" id="KW-0732">Signal</keyword>
<dbReference type="NCBIfam" id="TIGR02595">
    <property type="entry name" value="PEP_CTERM"/>
    <property type="match status" value="1"/>
</dbReference>
<dbReference type="Proteomes" id="UP000198620">
    <property type="component" value="Unassembled WGS sequence"/>
</dbReference>
<proteinExistence type="predicted"/>
<dbReference type="NCBIfam" id="NF038126">
    <property type="entry name" value="PEP_CTERM_FxDxF"/>
    <property type="match status" value="1"/>
</dbReference>
<dbReference type="InterPro" id="IPR013424">
    <property type="entry name" value="Ice-binding_C"/>
</dbReference>
<dbReference type="AlphaFoldDB" id="A0A1H7PY15"/>
<evidence type="ECO:0000313" key="3">
    <source>
        <dbReference type="EMBL" id="SEL40469.1"/>
    </source>
</evidence>
<gene>
    <name evidence="3" type="ORF">SAMN05216387_11047</name>
</gene>
<dbReference type="EMBL" id="FOBH01000010">
    <property type="protein sequence ID" value="SEL40469.1"/>
    <property type="molecule type" value="Genomic_DNA"/>
</dbReference>
<name>A0A1H7PY15_9PROT</name>
<dbReference type="OrthoDB" id="8559805at2"/>
<dbReference type="RefSeq" id="WP_090829151.1">
    <property type="nucleotide sequence ID" value="NZ_FOBH01000010.1"/>
</dbReference>
<evidence type="ECO:0000259" key="2">
    <source>
        <dbReference type="Pfam" id="PF07589"/>
    </source>
</evidence>
<feature type="chain" id="PRO_5011542311" evidence="1">
    <location>
        <begin position="22"/>
        <end position="266"/>
    </location>
</feature>
<feature type="signal peptide" evidence="1">
    <location>
        <begin position="1"/>
        <end position="21"/>
    </location>
</feature>
<feature type="domain" description="Ice-binding protein C-terminal" evidence="2">
    <location>
        <begin position="239"/>
        <end position="262"/>
    </location>
</feature>
<keyword evidence="4" id="KW-1185">Reference proteome</keyword>
<accession>A0A1H7PY15</accession>
<evidence type="ECO:0000256" key="1">
    <source>
        <dbReference type="SAM" id="SignalP"/>
    </source>
</evidence>
<dbReference type="Pfam" id="PF07589">
    <property type="entry name" value="PEP-CTERM"/>
    <property type="match status" value="1"/>
</dbReference>
<reference evidence="3 4" key="1">
    <citation type="submission" date="2016-10" db="EMBL/GenBank/DDBJ databases">
        <authorList>
            <person name="de Groot N.N."/>
        </authorList>
    </citation>
    <scope>NUCLEOTIDE SEQUENCE [LARGE SCALE GENOMIC DNA]</scope>
    <source>
        <strain evidence="3 4">Nv1</strain>
    </source>
</reference>
<protein>
    <submittedName>
        <fullName evidence="3">PEP-CTERM protein-sorting domain-containing protein</fullName>
    </submittedName>
</protein>